<evidence type="ECO:0000256" key="8">
    <source>
        <dbReference type="ARBA" id="ARBA00023136"/>
    </source>
</evidence>
<evidence type="ECO:0000256" key="9">
    <source>
        <dbReference type="PROSITE-ProRule" id="PRU01006"/>
    </source>
</evidence>
<keyword evidence="10" id="KW-0175">Coiled coil</keyword>
<keyword evidence="6" id="KW-0863">Zinc-finger</keyword>
<dbReference type="Proteomes" id="UP000694395">
    <property type="component" value="Chromosome 4"/>
</dbReference>
<dbReference type="PANTHER" id="PTHR23323:SF26">
    <property type="entry name" value="VACUOLAR PROTEIN SORTING-ASSOCIATED PROTEIN 18 HOMOLOG"/>
    <property type="match status" value="1"/>
</dbReference>
<feature type="domain" description="Pep3/Vps18 RING C-terminal" evidence="13">
    <location>
        <begin position="851"/>
        <end position="912"/>
    </location>
</feature>
<evidence type="ECO:0000259" key="12">
    <source>
        <dbReference type="Pfam" id="PF05131"/>
    </source>
</evidence>
<comment type="similarity">
    <text evidence="3">Belongs to the VPS18 family.</text>
</comment>
<accession>A0A8C7S8N4</accession>
<dbReference type="GeneTree" id="ENSGT00940000153635"/>
<dbReference type="PANTHER" id="PTHR23323">
    <property type="entry name" value="VACUOLAR PROTEIN SORTING-ASSOCIATED PROTEIN"/>
    <property type="match status" value="1"/>
</dbReference>
<dbReference type="OrthoDB" id="1845386at2759"/>
<gene>
    <name evidence="14" type="primary">vps18</name>
</gene>
<dbReference type="AlphaFoldDB" id="A0A8C7S8N4"/>
<dbReference type="CDD" id="cd16689">
    <property type="entry name" value="RING-H2_Vps18"/>
    <property type="match status" value="1"/>
</dbReference>
<dbReference type="GO" id="GO:0005765">
    <property type="term" value="C:lysosomal membrane"/>
    <property type="evidence" value="ECO:0007669"/>
    <property type="project" value="UniProtKB-SubCell"/>
</dbReference>
<keyword evidence="8" id="KW-0472">Membrane</keyword>
<dbReference type="GO" id="GO:0007032">
    <property type="term" value="P:endosome organization"/>
    <property type="evidence" value="ECO:0007669"/>
    <property type="project" value="TreeGrafter"/>
</dbReference>
<keyword evidence="7" id="KW-0862">Zinc</keyword>
<evidence type="ECO:0000256" key="2">
    <source>
        <dbReference type="ARBA" id="ARBA00004630"/>
    </source>
</evidence>
<keyword evidence="5" id="KW-0479">Metal-binding</keyword>
<protein>
    <recommendedName>
        <fullName evidence="4">Vacuolar protein sorting-associated protein 18 homolog</fullName>
    </recommendedName>
</protein>
<dbReference type="InterPro" id="IPR000547">
    <property type="entry name" value="Clathrin_H-chain/VPS_repeat"/>
</dbReference>
<evidence type="ECO:0000313" key="14">
    <source>
        <dbReference type="Ensembl" id="ENSOMYP00000061204.2"/>
    </source>
</evidence>
<feature type="region of interest" description="Disordered" evidence="11">
    <location>
        <begin position="1"/>
        <end position="22"/>
    </location>
</feature>
<dbReference type="GO" id="GO:0006886">
    <property type="term" value="P:intracellular protein transport"/>
    <property type="evidence" value="ECO:0007669"/>
    <property type="project" value="UniProtKB-UniRule"/>
</dbReference>
<dbReference type="Pfam" id="PF26148">
    <property type="entry name" value="VPS18_RING_C"/>
    <property type="match status" value="1"/>
</dbReference>
<evidence type="ECO:0000256" key="10">
    <source>
        <dbReference type="SAM" id="Coils"/>
    </source>
</evidence>
<reference evidence="14" key="1">
    <citation type="submission" date="2020-07" db="EMBL/GenBank/DDBJ databases">
        <title>A long reads based de novo assembly of the rainbow trout Arlee double haploid line genome.</title>
        <authorList>
            <person name="Gao G."/>
            <person name="Palti Y."/>
        </authorList>
    </citation>
    <scope>NUCLEOTIDE SEQUENCE [LARGE SCALE GENOMIC DNA]</scope>
</reference>
<evidence type="ECO:0000256" key="3">
    <source>
        <dbReference type="ARBA" id="ARBA00010454"/>
    </source>
</evidence>
<evidence type="ECO:0000256" key="4">
    <source>
        <dbReference type="ARBA" id="ARBA00017338"/>
    </source>
</evidence>
<dbReference type="KEGG" id="omy:110522616"/>
<evidence type="ECO:0000259" key="13">
    <source>
        <dbReference type="Pfam" id="PF26148"/>
    </source>
</evidence>
<comment type="subcellular location">
    <subcellularLocation>
        <location evidence="1">Late endosome membrane</location>
        <topology evidence="1">Peripheral membrane protein</topology>
        <orientation evidence="1">Cytoplasmic side</orientation>
    </subcellularLocation>
    <subcellularLocation>
        <location evidence="2">Lysosome membrane</location>
        <topology evidence="2">Peripheral membrane protein</topology>
        <orientation evidence="2">Cytoplasmic side</orientation>
    </subcellularLocation>
</comment>
<evidence type="ECO:0000256" key="6">
    <source>
        <dbReference type="ARBA" id="ARBA00022771"/>
    </source>
</evidence>
<feature type="coiled-coil region" evidence="10">
    <location>
        <begin position="806"/>
        <end position="854"/>
    </location>
</feature>
<sequence>MSSILDEYEDSQNSRHPVQHSSRLSAANIGITHSGFVNVRLEEEKPIFNKQRIDFSPPEKINHFAVCNNQLCMSLGKDTLLRIDLAKPDQPNQIELGRKDDSRVHKLFLDPTGSHLVISLSTSECLYLNRNTQKVRSLSRWRGHLIESVGWNKLLGTETNTGPILVGTSQGIIFEAEISASEGSLFNTNPDQYFKQVHSLEEDGKPAPVCCIEVERGPESKVVIIATTRKRLFQFVGRVAEGSEQQGFSSVFSQNQELLPSFQEFPFNMGYSEITFYTSKLRSCPKAFAWMMGNGVLYGQLDYIRPDSVLSDVQVWDYTPDIDFSFNKPISIVLTQFHFLLLLPDRVKAICTLNGQVVYEDVFPDKFGTLKKMIKDLAGGLVWIYTEKAVFRYHIQREARDVWQMYMSMNKFDLAKEYCRDRPECMDMVLAKEAEHCFQNKRYLESAKCYALTQNYFEEIALKFIEAKQDEALKEFLLKKLNNLKQSEKTQITLLVTWLTELYLNHLGLLESDEGKHGVFQETRDEFRKFLSSSKHKECLYNNRTTIYDLLASHGNVDDMVYFSVIMQDYERVISHHCQHDDYSAALEVLSKHCDEKLFYKFSPILMQHIPKKVVDAWIQMGSRLEPKKLIPALVNYSQMGSTQQVNETIRYMEFCVYQLTVTEEAIHNYLLSLYAKYKPDSLLWYLEQAGTHASYIHYDLKYTLRLCAEHGYLQACVLVYKIMELYEEAVDLALQVDVDLAKSCADLPEDDEELRKKLWLKIARHVVQEEKDVKKAMNCLSSCNLLKIEDILPFFPDFVTIDHFKEAICSSLQEYNQHIDELKQEMEEATESAKRIREDIQEMRNKYGVVENQEKCAACDFPLLNRPFYLFLCGHMFHYDCLFLEVTPHLSTYKQTKLGELQKKLAAATQTSKSRHRPAPKEKEEGGDTASLGKENAGVSREQIKSDIDDIIAFECVYCGELMIKSIDKPFIDPQKLEEEKSSWL</sequence>
<evidence type="ECO:0000256" key="1">
    <source>
        <dbReference type="ARBA" id="ARBA00004492"/>
    </source>
</evidence>
<reference evidence="14" key="3">
    <citation type="submission" date="2025-09" db="UniProtKB">
        <authorList>
            <consortium name="Ensembl"/>
        </authorList>
    </citation>
    <scope>IDENTIFICATION</scope>
</reference>
<dbReference type="GeneID" id="110522616"/>
<dbReference type="GO" id="GO:0008333">
    <property type="term" value="P:endosome to lysosome transport"/>
    <property type="evidence" value="ECO:0007669"/>
    <property type="project" value="TreeGrafter"/>
</dbReference>
<dbReference type="InterPro" id="IPR007810">
    <property type="entry name" value="Pep3/Vps18_beta-prop"/>
</dbReference>
<dbReference type="RefSeq" id="XP_036832158.1">
    <property type="nucleotide sequence ID" value="XM_036976263.1"/>
</dbReference>
<feature type="compositionally biased region" description="Acidic residues" evidence="11">
    <location>
        <begin position="1"/>
        <end position="10"/>
    </location>
</feature>
<evidence type="ECO:0000256" key="11">
    <source>
        <dbReference type="SAM" id="MobiDB-lite"/>
    </source>
</evidence>
<dbReference type="GO" id="GO:0031902">
    <property type="term" value="C:late endosome membrane"/>
    <property type="evidence" value="ECO:0007669"/>
    <property type="project" value="UniProtKB-SubCell"/>
</dbReference>
<keyword evidence="15" id="KW-1185">Reference proteome</keyword>
<evidence type="ECO:0000256" key="5">
    <source>
        <dbReference type="ARBA" id="ARBA00022723"/>
    </source>
</evidence>
<name>A0A8C7S8N4_ONCMY</name>
<evidence type="ECO:0000256" key="7">
    <source>
        <dbReference type="ARBA" id="ARBA00022833"/>
    </source>
</evidence>
<organism evidence="14 15">
    <name type="scientific">Oncorhynchus mykiss</name>
    <name type="common">Rainbow trout</name>
    <name type="synonym">Salmo gairdneri</name>
    <dbReference type="NCBI Taxonomy" id="8022"/>
    <lineage>
        <taxon>Eukaryota</taxon>
        <taxon>Metazoa</taxon>
        <taxon>Chordata</taxon>
        <taxon>Craniata</taxon>
        <taxon>Vertebrata</taxon>
        <taxon>Euteleostomi</taxon>
        <taxon>Actinopterygii</taxon>
        <taxon>Neopterygii</taxon>
        <taxon>Teleostei</taxon>
        <taxon>Protacanthopterygii</taxon>
        <taxon>Salmoniformes</taxon>
        <taxon>Salmonidae</taxon>
        <taxon>Salmoninae</taxon>
        <taxon>Oncorhynchus</taxon>
    </lineage>
</organism>
<dbReference type="GO" id="GO:0008270">
    <property type="term" value="F:zinc ion binding"/>
    <property type="evidence" value="ECO:0007669"/>
    <property type="project" value="UniProtKB-KW"/>
</dbReference>
<dbReference type="GO" id="GO:0006904">
    <property type="term" value="P:vesicle docking involved in exocytosis"/>
    <property type="evidence" value="ECO:0007669"/>
    <property type="project" value="TreeGrafter"/>
</dbReference>
<reference evidence="14" key="2">
    <citation type="submission" date="2025-08" db="UniProtKB">
        <authorList>
            <consortium name="Ensembl"/>
        </authorList>
    </citation>
    <scope>IDENTIFICATION</scope>
</reference>
<dbReference type="Ensembl" id="ENSOMYT00000066623.2">
    <property type="protein sequence ID" value="ENSOMYP00000061204.2"/>
    <property type="gene ID" value="ENSOMYG00000027196.2"/>
</dbReference>
<proteinExistence type="inferred from homology"/>
<dbReference type="Pfam" id="PF05131">
    <property type="entry name" value="Pep3_Vps18"/>
    <property type="match status" value="1"/>
</dbReference>
<dbReference type="PROSITE" id="PS50236">
    <property type="entry name" value="CHCR"/>
    <property type="match status" value="1"/>
</dbReference>
<dbReference type="InterPro" id="IPR058919">
    <property type="entry name" value="Pep3/Vps18_RING_C"/>
</dbReference>
<feature type="domain" description="Pep3/Vps18 beta-propeller" evidence="12">
    <location>
        <begin position="46"/>
        <end position="395"/>
    </location>
</feature>
<dbReference type="GO" id="GO:0007040">
    <property type="term" value="P:lysosome organization"/>
    <property type="evidence" value="ECO:0007669"/>
    <property type="project" value="TreeGrafter"/>
</dbReference>
<dbReference type="GO" id="GO:0048284">
    <property type="term" value="P:organelle fusion"/>
    <property type="evidence" value="ECO:0007669"/>
    <property type="project" value="TreeGrafter"/>
</dbReference>
<dbReference type="GO" id="GO:0030674">
    <property type="term" value="F:protein-macromolecule adaptor activity"/>
    <property type="evidence" value="ECO:0007669"/>
    <property type="project" value="TreeGrafter"/>
</dbReference>
<feature type="repeat" description="CHCR" evidence="9">
    <location>
        <begin position="622"/>
        <end position="776"/>
    </location>
</feature>
<evidence type="ECO:0000313" key="15">
    <source>
        <dbReference type="Proteomes" id="UP000694395"/>
    </source>
</evidence>
<dbReference type="GO" id="GO:0030897">
    <property type="term" value="C:HOPS complex"/>
    <property type="evidence" value="ECO:0007669"/>
    <property type="project" value="TreeGrafter"/>
</dbReference>
<feature type="region of interest" description="Disordered" evidence="11">
    <location>
        <begin position="908"/>
        <end position="939"/>
    </location>
</feature>
<dbReference type="CTD" id="57617"/>